<organism evidence="1">
    <name type="scientific">marine sediment metagenome</name>
    <dbReference type="NCBI Taxonomy" id="412755"/>
    <lineage>
        <taxon>unclassified sequences</taxon>
        <taxon>metagenomes</taxon>
        <taxon>ecological metagenomes</taxon>
    </lineage>
</organism>
<evidence type="ECO:0000313" key="1">
    <source>
        <dbReference type="EMBL" id="GAI93160.1"/>
    </source>
</evidence>
<sequence>GAKVSISGENVASLKEKYGLDEAGLEEVLGKVEVVAPRIAGLEVLSDEEKKIVAFTSLIGEVMASRGYLDFINYLIGKGEPLEMIAREMLDWYEKKISTELRIRNLEITLETLCRLVSDLLL</sequence>
<proteinExistence type="predicted"/>
<protein>
    <submittedName>
        <fullName evidence="1">Uncharacterized protein</fullName>
    </submittedName>
</protein>
<dbReference type="EMBL" id="BARW01017943">
    <property type="protein sequence ID" value="GAI93160.1"/>
    <property type="molecule type" value="Genomic_DNA"/>
</dbReference>
<comment type="caution">
    <text evidence="1">The sequence shown here is derived from an EMBL/GenBank/DDBJ whole genome shotgun (WGS) entry which is preliminary data.</text>
</comment>
<dbReference type="AlphaFoldDB" id="X1U009"/>
<feature type="non-terminal residue" evidence="1">
    <location>
        <position position="1"/>
    </location>
</feature>
<reference evidence="1" key="1">
    <citation type="journal article" date="2014" name="Front. Microbiol.">
        <title>High frequency of phylogenetically diverse reductive dehalogenase-homologous genes in deep subseafloor sedimentary metagenomes.</title>
        <authorList>
            <person name="Kawai M."/>
            <person name="Futagami T."/>
            <person name="Toyoda A."/>
            <person name="Takaki Y."/>
            <person name="Nishi S."/>
            <person name="Hori S."/>
            <person name="Arai W."/>
            <person name="Tsubouchi T."/>
            <person name="Morono Y."/>
            <person name="Uchiyama I."/>
            <person name="Ito T."/>
            <person name="Fujiyama A."/>
            <person name="Inagaki F."/>
            <person name="Takami H."/>
        </authorList>
    </citation>
    <scope>NUCLEOTIDE SEQUENCE</scope>
    <source>
        <strain evidence="1">Expedition CK06-06</strain>
    </source>
</reference>
<name>X1U009_9ZZZZ</name>
<gene>
    <name evidence="1" type="ORF">S12H4_30844</name>
</gene>
<accession>X1U009</accession>